<sequence length="115" mass="11647">MRMFPRLGTLLLVLVLALTSQELAVARGASAGVEQITICSAQGLVAIELDADGNPTGPAHICPDGVAALFAGADQPITLQTVALRWAPVVRGDAAQVPQSAEVSAATARGPPVPV</sequence>
<comment type="caution">
    <text evidence="3">The sequence shown here is derived from an EMBL/GenBank/DDBJ whole genome shotgun (WGS) entry which is preliminary data.</text>
</comment>
<dbReference type="EMBL" id="JAYLLH010000025">
    <property type="protein sequence ID" value="MEC3862600.1"/>
    <property type="molecule type" value="Genomic_DNA"/>
</dbReference>
<dbReference type="RefSeq" id="WP_326298491.1">
    <property type="nucleotide sequence ID" value="NZ_JAYLLH010000025.1"/>
</dbReference>
<evidence type="ECO:0008006" key="5">
    <source>
        <dbReference type="Google" id="ProtNLM"/>
    </source>
</evidence>
<dbReference type="Proteomes" id="UP001348149">
    <property type="component" value="Unassembled WGS sequence"/>
</dbReference>
<reference evidence="3 4" key="1">
    <citation type="submission" date="2024-01" db="EMBL/GenBank/DDBJ databases">
        <title>Mesobacterium rodlantinim sp. nov., isolated from shallow sea hydrothermal systems off Kueishantao Island.</title>
        <authorList>
            <person name="Su Z."/>
            <person name="Tang K."/>
        </authorList>
    </citation>
    <scope>NUCLEOTIDE SEQUENCE [LARGE SCALE GENOMIC DNA]</scope>
    <source>
        <strain evidence="3 4">TK19101</strain>
    </source>
</reference>
<keyword evidence="4" id="KW-1185">Reference proteome</keyword>
<feature type="chain" id="PRO_5046080203" description="Secreted protein" evidence="2">
    <location>
        <begin position="25"/>
        <end position="115"/>
    </location>
</feature>
<name>A0ABU6HL73_9RHOB</name>
<proteinExistence type="predicted"/>
<evidence type="ECO:0000256" key="1">
    <source>
        <dbReference type="SAM" id="MobiDB-lite"/>
    </source>
</evidence>
<protein>
    <recommendedName>
        <fullName evidence="5">Secreted protein</fullName>
    </recommendedName>
</protein>
<gene>
    <name evidence="3" type="ORF">VK792_15010</name>
</gene>
<keyword evidence="2" id="KW-0732">Signal</keyword>
<feature type="region of interest" description="Disordered" evidence="1">
    <location>
        <begin position="95"/>
        <end position="115"/>
    </location>
</feature>
<feature type="signal peptide" evidence="2">
    <location>
        <begin position="1"/>
        <end position="24"/>
    </location>
</feature>
<evidence type="ECO:0000313" key="3">
    <source>
        <dbReference type="EMBL" id="MEC3862600.1"/>
    </source>
</evidence>
<accession>A0ABU6HL73</accession>
<evidence type="ECO:0000313" key="4">
    <source>
        <dbReference type="Proteomes" id="UP001348149"/>
    </source>
</evidence>
<organism evidence="3 4">
    <name type="scientific">Mesobacterium hydrothermale</name>
    <dbReference type="NCBI Taxonomy" id="3111907"/>
    <lineage>
        <taxon>Bacteria</taxon>
        <taxon>Pseudomonadati</taxon>
        <taxon>Pseudomonadota</taxon>
        <taxon>Alphaproteobacteria</taxon>
        <taxon>Rhodobacterales</taxon>
        <taxon>Roseobacteraceae</taxon>
        <taxon>Mesobacterium</taxon>
    </lineage>
</organism>
<evidence type="ECO:0000256" key="2">
    <source>
        <dbReference type="SAM" id="SignalP"/>
    </source>
</evidence>